<reference evidence="1" key="1">
    <citation type="submission" date="2018-05" db="EMBL/GenBank/DDBJ databases">
        <authorList>
            <person name="Lanie J.A."/>
            <person name="Ng W.-L."/>
            <person name="Kazmierczak K.M."/>
            <person name="Andrzejewski T.M."/>
            <person name="Davidsen T.M."/>
            <person name="Wayne K.J."/>
            <person name="Tettelin H."/>
            <person name="Glass J.I."/>
            <person name="Rusch D."/>
            <person name="Podicherti R."/>
            <person name="Tsui H.-C.T."/>
            <person name="Winkler M.E."/>
        </authorList>
    </citation>
    <scope>NUCLEOTIDE SEQUENCE</scope>
</reference>
<evidence type="ECO:0000313" key="1">
    <source>
        <dbReference type="EMBL" id="SUZ48344.1"/>
    </source>
</evidence>
<protein>
    <submittedName>
        <fullName evidence="1">Uncharacterized protein</fullName>
    </submittedName>
</protein>
<dbReference type="EMBL" id="UINC01000064">
    <property type="protein sequence ID" value="SUZ48344.1"/>
    <property type="molecule type" value="Genomic_DNA"/>
</dbReference>
<accession>A0A381N2S4</accession>
<name>A0A381N2S4_9ZZZZ</name>
<sequence>MNKKEINDNSFKYIFDQTKFVHENKNVKKSNIDLVNIESDLSNRSRFLSKCPTKLYQPKKNEKK</sequence>
<gene>
    <name evidence="1" type="ORF">METZ01_LOCUS1198</name>
</gene>
<organism evidence="1">
    <name type="scientific">marine metagenome</name>
    <dbReference type="NCBI Taxonomy" id="408172"/>
    <lineage>
        <taxon>unclassified sequences</taxon>
        <taxon>metagenomes</taxon>
        <taxon>ecological metagenomes</taxon>
    </lineage>
</organism>
<proteinExistence type="predicted"/>
<dbReference type="AlphaFoldDB" id="A0A381N2S4"/>